<dbReference type="CDD" id="cd10979">
    <property type="entry name" value="CE4_PuuE_like"/>
    <property type="match status" value="1"/>
</dbReference>
<dbReference type="EMBL" id="CP041017">
    <property type="protein sequence ID" value="QDC39624.1"/>
    <property type="molecule type" value="Genomic_DNA"/>
</dbReference>
<feature type="domain" description="NodB homology" evidence="5">
    <location>
        <begin position="66"/>
        <end position="177"/>
    </location>
</feature>
<dbReference type="Proteomes" id="UP000311469">
    <property type="component" value="Chromosome cSF2"/>
</dbReference>
<reference evidence="6 7" key="1">
    <citation type="submission" date="2019-06" db="EMBL/GenBank/DDBJ databases">
        <title>Genome organization and adaptive potential of archetypical organophosphate degarding Sphingobium fuliginis ATCC 27551.</title>
        <authorList>
            <person name="Sarwar A."/>
            <person name="Parthasarathy S."/>
            <person name="Singh C."/>
            <person name="Siddavattam D."/>
        </authorList>
    </citation>
    <scope>NUCLEOTIDE SEQUENCE [LARGE SCALE GENOMIC DNA]</scope>
    <source>
        <strain evidence="6 7">ATCC 27551</strain>
    </source>
</reference>
<dbReference type="KEGG" id="sufl:FIL70_20750"/>
<evidence type="ECO:0000256" key="4">
    <source>
        <dbReference type="ARBA" id="ARBA00032976"/>
    </source>
</evidence>
<evidence type="ECO:0000259" key="5">
    <source>
        <dbReference type="Pfam" id="PF01522"/>
    </source>
</evidence>
<dbReference type="PANTHER" id="PTHR43123:SF4">
    <property type="entry name" value="POLYSACCHARIDE DEACETYLASE"/>
    <property type="match status" value="1"/>
</dbReference>
<proteinExistence type="inferred from homology"/>
<dbReference type="Gene3D" id="3.20.20.370">
    <property type="entry name" value="Glycoside hydrolase/deacetylase"/>
    <property type="match status" value="1"/>
</dbReference>
<name>A0A5B8CIX7_SPHSA</name>
<dbReference type="GO" id="GO:0005975">
    <property type="term" value="P:carbohydrate metabolic process"/>
    <property type="evidence" value="ECO:0007669"/>
    <property type="project" value="InterPro"/>
</dbReference>
<comment type="similarity">
    <text evidence="2">Belongs to the polysaccharide deacetylase family.</text>
</comment>
<sequence>MVRPARYGPFPYSPIVDRPKRRWRNGARLALWVVPNIEFFALDEQVPKEAGGGGPTPDVMQWAMRDYGNRVGVFRLMQVLDDHKVRGTVALNSEICDEHPRIVDSCLERDWELMGHNESNSRRLNGFSESEQAAIIKRSLDTIVRHTGKPVDGWLSAGLTESWHTLDQLCDHGVRYVADWVNDDQPYPIRLDDRREIISVPYAGNINDKVAFDLHHFTADQFGEAIRAQFDVLWREGADRARVMCIALHPYLIGAPYRIDALDKALRHILAHDEVWCATGSEIAAATYDLWD</sequence>
<dbReference type="InterPro" id="IPR002509">
    <property type="entry name" value="NODB_dom"/>
</dbReference>
<dbReference type="AlphaFoldDB" id="A0A5B8CIX7"/>
<protein>
    <recommendedName>
        <fullName evidence="3">Chitooligosaccharide deacetylase</fullName>
    </recommendedName>
    <alternativeName>
        <fullName evidence="4">Nodulation protein B</fullName>
    </alternativeName>
</protein>
<accession>A0A5B8CIX7</accession>
<comment type="function">
    <text evidence="1">Is involved in generating a small heat-stable compound (Nod), an acylated oligomer of N-acetylglucosamine, that stimulates mitosis in various plant protoplasts.</text>
</comment>
<organism evidence="6 7">
    <name type="scientific">Sphingobium fuliginis ATCC 27551</name>
    <dbReference type="NCBI Taxonomy" id="1208342"/>
    <lineage>
        <taxon>Bacteria</taxon>
        <taxon>Pseudomonadati</taxon>
        <taxon>Pseudomonadota</taxon>
        <taxon>Alphaproteobacteria</taxon>
        <taxon>Sphingomonadales</taxon>
        <taxon>Sphingomonadaceae</taxon>
        <taxon>Sphingobium</taxon>
    </lineage>
</organism>
<dbReference type="PANTHER" id="PTHR43123">
    <property type="entry name" value="POLYSACCHARIDE DEACETYLASE-RELATED"/>
    <property type="match status" value="1"/>
</dbReference>
<dbReference type="Pfam" id="PF01522">
    <property type="entry name" value="Polysacc_deac_1"/>
    <property type="match status" value="1"/>
</dbReference>
<evidence type="ECO:0000313" key="6">
    <source>
        <dbReference type="EMBL" id="QDC39624.1"/>
    </source>
</evidence>
<evidence type="ECO:0000256" key="1">
    <source>
        <dbReference type="ARBA" id="ARBA00003236"/>
    </source>
</evidence>
<evidence type="ECO:0000313" key="7">
    <source>
        <dbReference type="Proteomes" id="UP000311469"/>
    </source>
</evidence>
<evidence type="ECO:0000256" key="3">
    <source>
        <dbReference type="ARBA" id="ARBA00020071"/>
    </source>
</evidence>
<dbReference type="SUPFAM" id="SSF88713">
    <property type="entry name" value="Glycoside hydrolase/deacetylase"/>
    <property type="match status" value="1"/>
</dbReference>
<dbReference type="InterPro" id="IPR011330">
    <property type="entry name" value="Glyco_hydro/deAcase_b/a-brl"/>
</dbReference>
<evidence type="ECO:0000256" key="2">
    <source>
        <dbReference type="ARBA" id="ARBA00010973"/>
    </source>
</evidence>
<gene>
    <name evidence="6" type="ORF">FIL70_20750</name>
</gene>
<dbReference type="GO" id="GO:0016810">
    <property type="term" value="F:hydrolase activity, acting on carbon-nitrogen (but not peptide) bonds"/>
    <property type="evidence" value="ECO:0007669"/>
    <property type="project" value="InterPro"/>
</dbReference>